<proteinExistence type="predicted"/>
<accession>A0A396SGL0</accession>
<comment type="caution">
    <text evidence="1">The sequence shown here is derived from an EMBL/GenBank/DDBJ whole genome shotgun (WGS) entry which is preliminary data.</text>
</comment>
<dbReference type="AlphaFoldDB" id="A0A396SGL0"/>
<organism evidence="1 2">
    <name type="scientific">Ureibacillus yapensis</name>
    <dbReference type="NCBI Taxonomy" id="2304605"/>
    <lineage>
        <taxon>Bacteria</taxon>
        <taxon>Bacillati</taxon>
        <taxon>Bacillota</taxon>
        <taxon>Bacilli</taxon>
        <taxon>Bacillales</taxon>
        <taxon>Caryophanaceae</taxon>
        <taxon>Ureibacillus</taxon>
    </lineage>
</organism>
<evidence type="ECO:0000313" key="2">
    <source>
        <dbReference type="Proteomes" id="UP000265692"/>
    </source>
</evidence>
<evidence type="ECO:0000313" key="1">
    <source>
        <dbReference type="EMBL" id="RHW38207.1"/>
    </source>
</evidence>
<keyword evidence="2" id="KW-1185">Reference proteome</keyword>
<dbReference type="EMBL" id="QWEI01000002">
    <property type="protein sequence ID" value="RHW38207.1"/>
    <property type="molecule type" value="Genomic_DNA"/>
</dbReference>
<name>A0A396SGL0_9BACL</name>
<reference evidence="1 2" key="1">
    <citation type="submission" date="2018-08" db="EMBL/GenBank/DDBJ databases">
        <title>Lysinibacillus sp. YLB-03 draft genome sequence.</title>
        <authorList>
            <person name="Yu L."/>
        </authorList>
    </citation>
    <scope>NUCLEOTIDE SEQUENCE [LARGE SCALE GENOMIC DNA]</scope>
    <source>
        <strain evidence="1 2">YLB-03</strain>
    </source>
</reference>
<dbReference type="Proteomes" id="UP000265692">
    <property type="component" value="Unassembled WGS sequence"/>
</dbReference>
<sequence length="194" mass="22832">MEENLFHLNIDPPKTKEELQKVITILKGKSLYLNLNAQYNVPEGTITNYIESRNRLKNTLEEKFPDVDADKFIKFVITSPLKSPQLDFSKVFDMFMMMEHYPENNRGNSDIKASLTVNEPPTTIDKKNYLLIFMTFIFPVLELLLSQFQNYQDGQEIERLQNLIEHQIEEDMEYNENQEIIIEIENYNTGGIRT</sequence>
<gene>
    <name evidence="1" type="ORF">D1B33_04780</name>
</gene>
<protein>
    <submittedName>
        <fullName evidence="1">Uncharacterized protein</fullName>
    </submittedName>
</protein>
<dbReference type="RefSeq" id="WP_118875242.1">
    <property type="nucleotide sequence ID" value="NZ_QWEI01000002.1"/>
</dbReference>